<gene>
    <name evidence="1" type="ORF">ACFSC3_19215</name>
</gene>
<dbReference type="EMBL" id="JBHUFC010000024">
    <property type="protein sequence ID" value="MFD1789689.1"/>
    <property type="molecule type" value="Genomic_DNA"/>
</dbReference>
<dbReference type="RefSeq" id="WP_380941833.1">
    <property type="nucleotide sequence ID" value="NZ_JBHUFC010000024.1"/>
</dbReference>
<reference evidence="2" key="1">
    <citation type="journal article" date="2019" name="Int. J. Syst. Evol. Microbiol.">
        <title>The Global Catalogue of Microorganisms (GCM) 10K type strain sequencing project: providing services to taxonomists for standard genome sequencing and annotation.</title>
        <authorList>
            <consortium name="The Broad Institute Genomics Platform"/>
            <consortium name="The Broad Institute Genome Sequencing Center for Infectious Disease"/>
            <person name="Wu L."/>
            <person name="Ma J."/>
        </authorList>
    </citation>
    <scope>NUCLEOTIDE SEQUENCE [LARGE SCALE GENOMIC DNA]</scope>
    <source>
        <strain evidence="2">Q85</strain>
    </source>
</reference>
<evidence type="ECO:0000313" key="2">
    <source>
        <dbReference type="Proteomes" id="UP001597283"/>
    </source>
</evidence>
<sequence length="201" mass="22731">MKRTTITLNTASWEPALPLAPLRQPIARTSRPAGLPRVHRFHDSLALSEQYGPDWWLPIYRRAFPTLKSAVAVEHDGWAQRGGIDRLLTLGCGRTFTVDEKIRMEDWPDVLLERWSDEARQSPGWVQKPLAADFIAYAHAPVATCVLLPVPSLQRAWRQHGRQWIGLYGQRRAQNASYTTVSVPVPRGVLMQAIVEAMFVS</sequence>
<dbReference type="Proteomes" id="UP001597283">
    <property type="component" value="Unassembled WGS sequence"/>
</dbReference>
<keyword evidence="2" id="KW-1185">Reference proteome</keyword>
<protein>
    <submittedName>
        <fullName evidence="1">Uncharacterized protein</fullName>
    </submittedName>
</protein>
<organism evidence="1 2">
    <name type="scientific">Sphingomonas floccifaciens</name>
    <dbReference type="NCBI Taxonomy" id="1844115"/>
    <lineage>
        <taxon>Bacteria</taxon>
        <taxon>Pseudomonadati</taxon>
        <taxon>Pseudomonadota</taxon>
        <taxon>Alphaproteobacteria</taxon>
        <taxon>Sphingomonadales</taxon>
        <taxon>Sphingomonadaceae</taxon>
        <taxon>Sphingomonas</taxon>
    </lineage>
</organism>
<comment type="caution">
    <text evidence="1">The sequence shown here is derived from an EMBL/GenBank/DDBJ whole genome shotgun (WGS) entry which is preliminary data.</text>
</comment>
<proteinExistence type="predicted"/>
<name>A0ABW4NJE4_9SPHN</name>
<evidence type="ECO:0000313" key="1">
    <source>
        <dbReference type="EMBL" id="MFD1789689.1"/>
    </source>
</evidence>
<accession>A0ABW4NJE4</accession>